<accession>W1XUP5</accession>
<sequence length="80" mass="9359">VVQSSNGLPRMNGDKSAIDRRFRILPFTKIFKDKPNKAIKEDYINRKEVLEYLVKLAIETPIADINPRKSIEILEEHHKE</sequence>
<proteinExistence type="predicted"/>
<reference evidence="1" key="1">
    <citation type="submission" date="2013-12" db="EMBL/GenBank/DDBJ databases">
        <title>A Varibaculum cambriense genome reconstructed from a premature infant gut community with otherwise low bacterial novelty that shifts toward anaerobic metabolism during the third week of life.</title>
        <authorList>
            <person name="Brown C.T."/>
            <person name="Sharon I."/>
            <person name="Thomas B.C."/>
            <person name="Castelle C.J."/>
            <person name="Morowitz M.J."/>
            <person name="Banfield J.F."/>
        </authorList>
    </citation>
    <scope>NUCLEOTIDE SEQUENCE</scope>
</reference>
<dbReference type="EMBL" id="AZMM01011627">
    <property type="protein sequence ID" value="ETJ33937.1"/>
    <property type="molecule type" value="Genomic_DNA"/>
</dbReference>
<gene>
    <name evidence="1" type="ORF">Q604_UNBC11627G0001</name>
</gene>
<comment type="caution">
    <text evidence="1">The sequence shown here is derived from an EMBL/GenBank/DDBJ whole genome shotgun (WGS) entry which is preliminary data.</text>
</comment>
<feature type="non-terminal residue" evidence="1">
    <location>
        <position position="80"/>
    </location>
</feature>
<organism evidence="1">
    <name type="scientific">human gut metagenome</name>
    <dbReference type="NCBI Taxonomy" id="408170"/>
    <lineage>
        <taxon>unclassified sequences</taxon>
        <taxon>metagenomes</taxon>
        <taxon>organismal metagenomes</taxon>
    </lineage>
</organism>
<protein>
    <submittedName>
        <fullName evidence="1">Poxvirus D5 protein-like protein family protein</fullName>
    </submittedName>
</protein>
<dbReference type="AlphaFoldDB" id="W1XUP5"/>
<evidence type="ECO:0000313" key="1">
    <source>
        <dbReference type="EMBL" id="ETJ33937.1"/>
    </source>
</evidence>
<feature type="non-terminal residue" evidence="1">
    <location>
        <position position="1"/>
    </location>
</feature>
<name>W1XUP5_9ZZZZ</name>